<dbReference type="Pfam" id="PF10075">
    <property type="entry name" value="CSN8_PSD8_EIF3K"/>
    <property type="match status" value="1"/>
</dbReference>
<dbReference type="InterPro" id="IPR033464">
    <property type="entry name" value="CSN8_PSD8_EIF3K"/>
</dbReference>
<feature type="non-terminal residue" evidence="3">
    <location>
        <position position="1"/>
    </location>
</feature>
<reference evidence="3 4" key="1">
    <citation type="submission" date="2020-02" db="EMBL/GenBank/DDBJ databases">
        <title>Bird 10,000 Genomes (B10K) Project - Family phase.</title>
        <authorList>
            <person name="Zhang G."/>
        </authorList>
    </citation>
    <scope>NUCLEOTIDE SEQUENCE [LARGE SCALE GENOMIC DNA]</scope>
    <source>
        <strain evidence="3">B10K-DU-001-40</strain>
        <tissue evidence="3">Muscle</tissue>
    </source>
</reference>
<keyword evidence="1" id="KW-0647">Proteasome</keyword>
<sequence length="83" mass="9565">RDEIAGCLEKAYEKILFSEAARVLFFPNAKKMAEYAKKRGWVLGGDDYYGFSRRQQKAEEATIPSTQLAQQVIEYARQLEMIV</sequence>
<dbReference type="EMBL" id="VZTK01013797">
    <property type="protein sequence ID" value="NXX15946.1"/>
    <property type="molecule type" value="Genomic_DNA"/>
</dbReference>
<protein>
    <submittedName>
        <fullName evidence="3">PSMD8 ATPase</fullName>
    </submittedName>
</protein>
<keyword evidence="4" id="KW-1185">Reference proteome</keyword>
<evidence type="ECO:0000313" key="4">
    <source>
        <dbReference type="Proteomes" id="UP000584326"/>
    </source>
</evidence>
<evidence type="ECO:0000259" key="2">
    <source>
        <dbReference type="Pfam" id="PF10075"/>
    </source>
</evidence>
<dbReference type="AlphaFoldDB" id="A0A7L4GRU5"/>
<dbReference type="OrthoDB" id="409122at2759"/>
<feature type="non-terminal residue" evidence="3">
    <location>
        <position position="83"/>
    </location>
</feature>
<dbReference type="GO" id="GO:0043161">
    <property type="term" value="P:proteasome-mediated ubiquitin-dependent protein catabolic process"/>
    <property type="evidence" value="ECO:0007669"/>
    <property type="project" value="TreeGrafter"/>
</dbReference>
<proteinExistence type="predicted"/>
<gene>
    <name evidence="3" type="primary">Psmd8</name>
    <name evidence="3" type="ORF">PODSTR_R14412</name>
</gene>
<dbReference type="GO" id="GO:0008541">
    <property type="term" value="C:proteasome regulatory particle, lid subcomplex"/>
    <property type="evidence" value="ECO:0007669"/>
    <property type="project" value="TreeGrafter"/>
</dbReference>
<name>A0A7L4GRU5_PODST</name>
<dbReference type="Gene3D" id="1.25.40.990">
    <property type="match status" value="1"/>
</dbReference>
<feature type="domain" description="CSN8/PSMD8/EIF3K" evidence="2">
    <location>
        <begin position="1"/>
        <end position="59"/>
    </location>
</feature>
<dbReference type="Proteomes" id="UP000584326">
    <property type="component" value="Unassembled WGS sequence"/>
</dbReference>
<dbReference type="GO" id="GO:0005634">
    <property type="term" value="C:nucleus"/>
    <property type="evidence" value="ECO:0007669"/>
    <property type="project" value="TreeGrafter"/>
</dbReference>
<organism evidence="3 4">
    <name type="scientific">Podargus strigoides</name>
    <name type="common">Tawny frogmouth</name>
    <name type="synonym">Caprimulgus strigoides</name>
    <dbReference type="NCBI Taxonomy" id="8905"/>
    <lineage>
        <taxon>Eukaryota</taxon>
        <taxon>Metazoa</taxon>
        <taxon>Chordata</taxon>
        <taxon>Craniata</taxon>
        <taxon>Vertebrata</taxon>
        <taxon>Euteleostomi</taxon>
        <taxon>Archelosauria</taxon>
        <taxon>Archosauria</taxon>
        <taxon>Dinosauria</taxon>
        <taxon>Saurischia</taxon>
        <taxon>Theropoda</taxon>
        <taxon>Coelurosauria</taxon>
        <taxon>Aves</taxon>
        <taxon>Neognathae</taxon>
        <taxon>Neoaves</taxon>
        <taxon>Strisores</taxon>
        <taxon>Caprimulgiformes</taxon>
        <taxon>Podargidae</taxon>
        <taxon>Podargus</taxon>
    </lineage>
</organism>
<accession>A0A7L4GRU5</accession>
<dbReference type="GO" id="GO:0005829">
    <property type="term" value="C:cytosol"/>
    <property type="evidence" value="ECO:0007669"/>
    <property type="project" value="TreeGrafter"/>
</dbReference>
<dbReference type="InterPro" id="IPR006746">
    <property type="entry name" value="26S_Psome_Rpn12"/>
</dbReference>
<comment type="caution">
    <text evidence="3">The sequence shown here is derived from an EMBL/GenBank/DDBJ whole genome shotgun (WGS) entry which is preliminary data.</text>
</comment>
<evidence type="ECO:0000313" key="3">
    <source>
        <dbReference type="EMBL" id="NXX15946.1"/>
    </source>
</evidence>
<dbReference type="PANTHER" id="PTHR12387">
    <property type="entry name" value="26S PROTEASOME NON-ATPASE REGULATORY SUBUNIT 8"/>
    <property type="match status" value="1"/>
</dbReference>
<dbReference type="PANTHER" id="PTHR12387:SF0">
    <property type="entry name" value="26S PROTEASOME NON-ATPASE REGULATORY SUBUNIT 8"/>
    <property type="match status" value="1"/>
</dbReference>
<evidence type="ECO:0000256" key="1">
    <source>
        <dbReference type="ARBA" id="ARBA00022942"/>
    </source>
</evidence>